<organism evidence="2 3">
    <name type="scientific">Mikania micrantha</name>
    <name type="common">bitter vine</name>
    <dbReference type="NCBI Taxonomy" id="192012"/>
    <lineage>
        <taxon>Eukaryota</taxon>
        <taxon>Viridiplantae</taxon>
        <taxon>Streptophyta</taxon>
        <taxon>Embryophyta</taxon>
        <taxon>Tracheophyta</taxon>
        <taxon>Spermatophyta</taxon>
        <taxon>Magnoliopsida</taxon>
        <taxon>eudicotyledons</taxon>
        <taxon>Gunneridae</taxon>
        <taxon>Pentapetalae</taxon>
        <taxon>asterids</taxon>
        <taxon>campanulids</taxon>
        <taxon>Asterales</taxon>
        <taxon>Asteraceae</taxon>
        <taxon>Asteroideae</taxon>
        <taxon>Heliantheae alliance</taxon>
        <taxon>Eupatorieae</taxon>
        <taxon>Mikania</taxon>
    </lineage>
</organism>
<accession>A0A5N6NEW1</accession>
<comment type="caution">
    <text evidence="2">The sequence shown here is derived from an EMBL/GenBank/DDBJ whole genome shotgun (WGS) entry which is preliminary data.</text>
</comment>
<keyword evidence="1" id="KW-0472">Membrane</keyword>
<evidence type="ECO:0008006" key="4">
    <source>
        <dbReference type="Google" id="ProtNLM"/>
    </source>
</evidence>
<dbReference type="AlphaFoldDB" id="A0A5N6NEW1"/>
<proteinExistence type="predicted"/>
<keyword evidence="3" id="KW-1185">Reference proteome</keyword>
<sequence length="276" mass="32378">MSFICGSFKSQEEDDFQVLWPSPSTTSRKTRSRFCYRKNKEDKKNPYSNCGLDKFEALLAELDDKKRTIFTQKGSQHISFVRFVYSNSNDVRPLIVRLKDPRKHYHKDLQKQNNIKVMKTSSIPKSHVSTLDHHQNSEHQEDVTNGTRIITNKTHHAKASINMLSNKIWVDQWKLNLKTKLEERWMPSYNIPIFLVLVMFFLTFFGRSLVIICTSIAWYLVPKINGILENPTAKKTIKNQPSRKTIENKVISSPKTFFSEPMHIKENKKMMMLMSF</sequence>
<dbReference type="EMBL" id="SZYD01000012">
    <property type="protein sequence ID" value="KAD4585757.1"/>
    <property type="molecule type" value="Genomic_DNA"/>
</dbReference>
<dbReference type="InterPro" id="IPR045880">
    <property type="entry name" value="ZCF37"/>
</dbReference>
<protein>
    <recommendedName>
        <fullName evidence="4">ZCF37</fullName>
    </recommendedName>
</protein>
<keyword evidence="1" id="KW-0812">Transmembrane</keyword>
<reference evidence="2 3" key="1">
    <citation type="submission" date="2019-05" db="EMBL/GenBank/DDBJ databases">
        <title>Mikania micrantha, genome provides insights into the molecular mechanism of rapid growth.</title>
        <authorList>
            <person name="Liu B."/>
        </authorList>
    </citation>
    <scope>NUCLEOTIDE SEQUENCE [LARGE SCALE GENOMIC DNA]</scope>
    <source>
        <strain evidence="2">NLD-2019</strain>
        <tissue evidence="2">Leaf</tissue>
    </source>
</reference>
<evidence type="ECO:0000313" key="3">
    <source>
        <dbReference type="Proteomes" id="UP000326396"/>
    </source>
</evidence>
<dbReference type="PANTHER" id="PTHR35275">
    <property type="entry name" value="ZCF37"/>
    <property type="match status" value="1"/>
</dbReference>
<dbReference type="Proteomes" id="UP000326396">
    <property type="component" value="Linkage Group LG2"/>
</dbReference>
<keyword evidence="1" id="KW-1133">Transmembrane helix</keyword>
<dbReference type="OrthoDB" id="1932497at2759"/>
<dbReference type="PANTHER" id="PTHR35275:SF9">
    <property type="entry name" value="ZCF37"/>
    <property type="match status" value="1"/>
</dbReference>
<evidence type="ECO:0000313" key="2">
    <source>
        <dbReference type="EMBL" id="KAD4585757.1"/>
    </source>
</evidence>
<feature type="transmembrane region" description="Helical" evidence="1">
    <location>
        <begin position="193"/>
        <end position="221"/>
    </location>
</feature>
<gene>
    <name evidence="2" type="ORF">E3N88_23358</name>
</gene>
<evidence type="ECO:0000256" key="1">
    <source>
        <dbReference type="SAM" id="Phobius"/>
    </source>
</evidence>
<name>A0A5N6NEW1_9ASTR</name>